<dbReference type="Proteomes" id="UP001210925">
    <property type="component" value="Unassembled WGS sequence"/>
</dbReference>
<feature type="transmembrane region" description="Helical" evidence="8">
    <location>
        <begin position="71"/>
        <end position="92"/>
    </location>
</feature>
<reference evidence="9" key="1">
    <citation type="submission" date="2020-05" db="EMBL/GenBank/DDBJ databases">
        <title>Phylogenomic resolution of chytrid fungi.</title>
        <authorList>
            <person name="Stajich J.E."/>
            <person name="Amses K."/>
            <person name="Simmons R."/>
            <person name="Seto K."/>
            <person name="Myers J."/>
            <person name="Bonds A."/>
            <person name="Quandt C.A."/>
            <person name="Barry K."/>
            <person name="Liu P."/>
            <person name="Grigoriev I."/>
            <person name="Longcore J.E."/>
            <person name="James T.Y."/>
        </authorList>
    </citation>
    <scope>NUCLEOTIDE SEQUENCE</scope>
    <source>
        <strain evidence="9">PLAUS21</strain>
    </source>
</reference>
<dbReference type="Pfam" id="PF25539">
    <property type="entry name" value="Bestrophin_2"/>
    <property type="match status" value="1"/>
</dbReference>
<dbReference type="PANTHER" id="PTHR33281">
    <property type="entry name" value="UPF0187 PROTEIN YNEE"/>
    <property type="match status" value="1"/>
</dbReference>
<dbReference type="InterPro" id="IPR044669">
    <property type="entry name" value="YneE/VCCN1/2-like"/>
</dbReference>
<sequence length="356" mass="40894">MSEELKIQTVQVPSHSADVLITPEAPPRASRELQASESVLRKRNVLPQVSNVADGYHFDELIWHGSVMPSIIVPVTFFTLWGTLWTLLYQLVPLKNIAMSPTLITILFWEARRLWGTLFAHVRNLARVTWIAVKHDGKKELLDKYGNINLLLAFAVACKHYLRFEYGHHYEDLHHLLVHLPEFKPGQYHAYCDNLPLQISFYISTYNNRCRAKERCDVPTTASMIAALSGMVDVLSNFERIRDCPLPIAYTVHLKQTLLLYLLLLPFQLVSTLNYWTIVVTFAASFTFLGIAAIGREIENPFGYDDNDLRMDLFCERLKNELEQLVDSPNSLLVDEWSTPVDIANFEKMRSVSEKK</sequence>
<evidence type="ECO:0000313" key="10">
    <source>
        <dbReference type="Proteomes" id="UP001210925"/>
    </source>
</evidence>
<evidence type="ECO:0000256" key="6">
    <source>
        <dbReference type="ARBA" id="ARBA00023065"/>
    </source>
</evidence>
<evidence type="ECO:0000256" key="8">
    <source>
        <dbReference type="SAM" id="Phobius"/>
    </source>
</evidence>
<name>A0AAD5UL82_9FUNG</name>
<keyword evidence="10" id="KW-1185">Reference proteome</keyword>
<keyword evidence="2" id="KW-0813">Transport</keyword>
<gene>
    <name evidence="9" type="ORF">HK103_000216</name>
</gene>
<protein>
    <submittedName>
        <fullName evidence="9">Uncharacterized protein</fullName>
    </submittedName>
</protein>
<evidence type="ECO:0000313" key="9">
    <source>
        <dbReference type="EMBL" id="KAJ3260606.1"/>
    </source>
</evidence>
<evidence type="ECO:0000256" key="3">
    <source>
        <dbReference type="ARBA" id="ARBA00022475"/>
    </source>
</evidence>
<keyword evidence="7 8" id="KW-0472">Membrane</keyword>
<dbReference type="AlphaFoldDB" id="A0AAD5UL82"/>
<accession>A0AAD5UL82</accession>
<dbReference type="GO" id="GO:0005886">
    <property type="term" value="C:plasma membrane"/>
    <property type="evidence" value="ECO:0007669"/>
    <property type="project" value="UniProtKB-SubCell"/>
</dbReference>
<keyword evidence="4 8" id="KW-0812">Transmembrane</keyword>
<keyword evidence="3" id="KW-1003">Cell membrane</keyword>
<dbReference type="PANTHER" id="PTHR33281:SF19">
    <property type="entry name" value="VOLTAGE-DEPENDENT ANION CHANNEL-FORMING PROTEIN YNEE"/>
    <property type="match status" value="1"/>
</dbReference>
<comment type="caution">
    <text evidence="9">The sequence shown here is derived from an EMBL/GenBank/DDBJ whole genome shotgun (WGS) entry which is preliminary data.</text>
</comment>
<evidence type="ECO:0000256" key="2">
    <source>
        <dbReference type="ARBA" id="ARBA00022448"/>
    </source>
</evidence>
<evidence type="ECO:0000256" key="7">
    <source>
        <dbReference type="ARBA" id="ARBA00023136"/>
    </source>
</evidence>
<keyword evidence="5 8" id="KW-1133">Transmembrane helix</keyword>
<evidence type="ECO:0000256" key="1">
    <source>
        <dbReference type="ARBA" id="ARBA00004651"/>
    </source>
</evidence>
<evidence type="ECO:0000256" key="5">
    <source>
        <dbReference type="ARBA" id="ARBA00022989"/>
    </source>
</evidence>
<dbReference type="EMBL" id="JADGKB010000010">
    <property type="protein sequence ID" value="KAJ3260606.1"/>
    <property type="molecule type" value="Genomic_DNA"/>
</dbReference>
<comment type="subcellular location">
    <subcellularLocation>
        <location evidence="1">Cell membrane</location>
        <topology evidence="1">Multi-pass membrane protein</topology>
    </subcellularLocation>
</comment>
<keyword evidence="6" id="KW-0406">Ion transport</keyword>
<evidence type="ECO:0000256" key="4">
    <source>
        <dbReference type="ARBA" id="ARBA00022692"/>
    </source>
</evidence>
<dbReference type="GO" id="GO:0005254">
    <property type="term" value="F:chloride channel activity"/>
    <property type="evidence" value="ECO:0007669"/>
    <property type="project" value="InterPro"/>
</dbReference>
<proteinExistence type="predicted"/>
<organism evidence="9 10">
    <name type="scientific">Boothiomyces macroporosus</name>
    <dbReference type="NCBI Taxonomy" id="261099"/>
    <lineage>
        <taxon>Eukaryota</taxon>
        <taxon>Fungi</taxon>
        <taxon>Fungi incertae sedis</taxon>
        <taxon>Chytridiomycota</taxon>
        <taxon>Chytridiomycota incertae sedis</taxon>
        <taxon>Chytridiomycetes</taxon>
        <taxon>Rhizophydiales</taxon>
        <taxon>Terramycetaceae</taxon>
        <taxon>Boothiomyces</taxon>
    </lineage>
</organism>